<dbReference type="EC" id="2.7.1.156" evidence="14"/>
<keyword evidence="13 14" id="KW-0342">GTP-binding</keyword>
<dbReference type="PIRSF" id="PIRSF006135">
    <property type="entry name" value="CobU"/>
    <property type="match status" value="1"/>
</dbReference>
<comment type="catalytic activity">
    <reaction evidence="3">
        <text>adenosylcob(III)inamide + GTP = adenosylcob(III)inamide phosphate + GDP + H(+)</text>
        <dbReference type="Rhea" id="RHEA:15765"/>
        <dbReference type="ChEBI" id="CHEBI:2480"/>
        <dbReference type="ChEBI" id="CHEBI:15378"/>
        <dbReference type="ChEBI" id="CHEBI:37565"/>
        <dbReference type="ChEBI" id="CHEBI:58189"/>
        <dbReference type="ChEBI" id="CHEBI:58502"/>
        <dbReference type="EC" id="2.7.1.156"/>
    </reaction>
</comment>
<feature type="binding site" evidence="16">
    <location>
        <begin position="24"/>
        <end position="31"/>
    </location>
    <ligand>
        <name>GTP</name>
        <dbReference type="ChEBI" id="CHEBI:37565"/>
    </ligand>
</feature>
<dbReference type="Proteomes" id="UP001237156">
    <property type="component" value="Unassembled WGS sequence"/>
</dbReference>
<protein>
    <recommendedName>
        <fullName evidence="14">Bifunctional adenosylcobalamin biosynthesis protein</fullName>
        <ecNumber evidence="14">2.7.1.156</ecNumber>
        <ecNumber evidence="14">2.7.7.62</ecNumber>
    </recommendedName>
</protein>
<evidence type="ECO:0000256" key="16">
    <source>
        <dbReference type="PIRSR" id="PIRSR006135-2"/>
    </source>
</evidence>
<evidence type="ECO:0000256" key="6">
    <source>
        <dbReference type="ARBA" id="ARBA00005159"/>
    </source>
</evidence>
<feature type="binding site" evidence="16">
    <location>
        <begin position="54"/>
        <end position="56"/>
    </location>
    <ligand>
        <name>GTP</name>
        <dbReference type="ChEBI" id="CHEBI:37565"/>
    </ligand>
</feature>
<dbReference type="AlphaFoldDB" id="A0AAW6RNG7"/>
<feature type="binding site" evidence="16">
    <location>
        <position position="85"/>
    </location>
    <ligand>
        <name>GTP</name>
        <dbReference type="ChEBI" id="CHEBI:37565"/>
    </ligand>
</feature>
<comment type="pathway">
    <text evidence="5 14">Cofactor biosynthesis; adenosylcobalamin biosynthesis; adenosylcobalamin from cob(II)yrinate a,c-diamide: step 6/7.</text>
</comment>
<comment type="function">
    <text evidence="4 14">Catalyzes ATP-dependent phosphorylation of adenosylcobinamide and addition of GMP to adenosylcobinamide phosphate.</text>
</comment>
<dbReference type="EMBL" id="JARVII010000019">
    <property type="protein sequence ID" value="MDG9699921.1"/>
    <property type="molecule type" value="Genomic_DNA"/>
</dbReference>
<keyword evidence="11 14" id="KW-0418">Kinase</keyword>
<dbReference type="PANTHER" id="PTHR34848">
    <property type="match status" value="1"/>
</dbReference>
<evidence type="ECO:0000313" key="18">
    <source>
        <dbReference type="Proteomes" id="UP001237156"/>
    </source>
</evidence>
<evidence type="ECO:0000256" key="12">
    <source>
        <dbReference type="ARBA" id="ARBA00022840"/>
    </source>
</evidence>
<feature type="active site" description="GMP-histidine intermediate" evidence="15">
    <location>
        <position position="70"/>
    </location>
</feature>
<dbReference type="GO" id="GO:0043752">
    <property type="term" value="F:adenosylcobinamide kinase activity"/>
    <property type="evidence" value="ECO:0007669"/>
    <property type="project" value="UniProtKB-EC"/>
</dbReference>
<dbReference type="Gene3D" id="3.40.50.300">
    <property type="entry name" value="P-loop containing nucleotide triphosphate hydrolases"/>
    <property type="match status" value="1"/>
</dbReference>
<evidence type="ECO:0000256" key="11">
    <source>
        <dbReference type="ARBA" id="ARBA00022777"/>
    </source>
</evidence>
<keyword evidence="9 14" id="KW-0808">Transferase</keyword>
<dbReference type="GO" id="GO:0005524">
    <property type="term" value="F:ATP binding"/>
    <property type="evidence" value="ECO:0007669"/>
    <property type="project" value="UniProtKB-UniRule"/>
</dbReference>
<comment type="similarity">
    <text evidence="7 14">Belongs to the CobU/CobP family.</text>
</comment>
<dbReference type="PANTHER" id="PTHR34848:SF1">
    <property type="entry name" value="BIFUNCTIONAL ADENOSYLCOBALAMIN BIOSYNTHESIS PROTEIN COBU"/>
    <property type="match status" value="1"/>
</dbReference>
<dbReference type="EC" id="2.7.7.62" evidence="14"/>
<evidence type="ECO:0000256" key="14">
    <source>
        <dbReference type="PIRNR" id="PIRNR006135"/>
    </source>
</evidence>
<keyword evidence="12 14" id="KW-0067">ATP-binding</keyword>
<evidence type="ECO:0000256" key="5">
    <source>
        <dbReference type="ARBA" id="ARBA00004692"/>
    </source>
</evidence>
<evidence type="ECO:0000256" key="8">
    <source>
        <dbReference type="ARBA" id="ARBA00022573"/>
    </source>
</evidence>
<dbReference type="GO" id="GO:0005525">
    <property type="term" value="F:GTP binding"/>
    <property type="evidence" value="ECO:0007669"/>
    <property type="project" value="UniProtKB-UniRule"/>
</dbReference>
<dbReference type="Pfam" id="PF02283">
    <property type="entry name" value="CobU"/>
    <property type="match status" value="1"/>
</dbReference>
<keyword evidence="10 14" id="KW-0547">Nucleotide-binding</keyword>
<comment type="caution">
    <text evidence="17">The sequence shown here is derived from an EMBL/GenBank/DDBJ whole genome shotgun (WGS) entry which is preliminary data.</text>
</comment>
<dbReference type="SUPFAM" id="SSF52540">
    <property type="entry name" value="P-loop containing nucleoside triphosphate hydrolases"/>
    <property type="match status" value="1"/>
</dbReference>
<dbReference type="InterPro" id="IPR027417">
    <property type="entry name" value="P-loop_NTPase"/>
</dbReference>
<sequence>MSSSPLPSSPRLSDVFARAHLVLGGQKSGKSRWAEEAAARWLAADPAHEAVLLATAWPHGPEMRERIARHQRERAGRAPGMRTQEAWRDLPAAIAGAGGERTLRVVDCLTLWLTQIMLPPPGMPALRQPPDAFLAAPAAPAWQAQAAWLLDAARACPGPLVLVSNEIGLGVIPLGRETRAFADALGWLNQQAAACCERVTFMAAGLPLHLKA</sequence>
<proteinExistence type="inferred from homology"/>
<keyword evidence="8 14" id="KW-0169">Cobalamin biosynthesis</keyword>
<keyword evidence="18" id="KW-1185">Reference proteome</keyword>
<evidence type="ECO:0000256" key="10">
    <source>
        <dbReference type="ARBA" id="ARBA00022741"/>
    </source>
</evidence>
<comment type="pathway">
    <text evidence="6 14">Cofactor biosynthesis; adenosylcobalamin biosynthesis; adenosylcobalamin from cob(II)yrinate a,c-diamide: step 5/7.</text>
</comment>
<evidence type="ECO:0000313" key="17">
    <source>
        <dbReference type="EMBL" id="MDG9699921.1"/>
    </source>
</evidence>
<organism evidence="17 18">
    <name type="scientific">Ottowia cancrivicina</name>
    <dbReference type="NCBI Taxonomy" id="3040346"/>
    <lineage>
        <taxon>Bacteria</taxon>
        <taxon>Pseudomonadati</taxon>
        <taxon>Pseudomonadota</taxon>
        <taxon>Betaproteobacteria</taxon>
        <taxon>Burkholderiales</taxon>
        <taxon>Comamonadaceae</taxon>
        <taxon>Ottowia</taxon>
    </lineage>
</organism>
<comment type="catalytic activity">
    <reaction evidence="2 14">
        <text>adenosylcob(III)inamide phosphate + GTP + H(+) = adenosylcob(III)inamide-GDP + diphosphate</text>
        <dbReference type="Rhea" id="RHEA:22712"/>
        <dbReference type="ChEBI" id="CHEBI:15378"/>
        <dbReference type="ChEBI" id="CHEBI:33019"/>
        <dbReference type="ChEBI" id="CHEBI:37565"/>
        <dbReference type="ChEBI" id="CHEBI:58502"/>
        <dbReference type="ChEBI" id="CHEBI:60487"/>
        <dbReference type="EC" id="2.7.7.62"/>
    </reaction>
</comment>
<name>A0AAW6RNG7_9BURK</name>
<dbReference type="InterPro" id="IPR003203">
    <property type="entry name" value="CobU/CobP"/>
</dbReference>
<dbReference type="RefSeq" id="WP_279524739.1">
    <property type="nucleotide sequence ID" value="NZ_JARVII010000019.1"/>
</dbReference>
<evidence type="ECO:0000256" key="7">
    <source>
        <dbReference type="ARBA" id="ARBA00007490"/>
    </source>
</evidence>
<evidence type="ECO:0000256" key="2">
    <source>
        <dbReference type="ARBA" id="ARBA00000711"/>
    </source>
</evidence>
<evidence type="ECO:0000256" key="15">
    <source>
        <dbReference type="PIRSR" id="PIRSR006135-1"/>
    </source>
</evidence>
<evidence type="ECO:0000256" key="13">
    <source>
        <dbReference type="ARBA" id="ARBA00023134"/>
    </source>
</evidence>
<dbReference type="GO" id="GO:0008820">
    <property type="term" value="F:cobinamide phosphate guanylyltransferase activity"/>
    <property type="evidence" value="ECO:0007669"/>
    <property type="project" value="UniProtKB-UniRule"/>
</dbReference>
<evidence type="ECO:0000256" key="4">
    <source>
        <dbReference type="ARBA" id="ARBA00003889"/>
    </source>
</evidence>
<gene>
    <name evidence="17" type="ORF">QB898_09400</name>
</gene>
<evidence type="ECO:0000256" key="3">
    <source>
        <dbReference type="ARBA" id="ARBA00001522"/>
    </source>
</evidence>
<dbReference type="GO" id="GO:0009236">
    <property type="term" value="P:cobalamin biosynthetic process"/>
    <property type="evidence" value="ECO:0007669"/>
    <property type="project" value="UniProtKB-UniRule"/>
</dbReference>
<dbReference type="CDD" id="cd00544">
    <property type="entry name" value="CobU"/>
    <property type="match status" value="1"/>
</dbReference>
<feature type="binding site" evidence="16">
    <location>
        <position position="107"/>
    </location>
    <ligand>
        <name>GTP</name>
        <dbReference type="ChEBI" id="CHEBI:37565"/>
    </ligand>
</feature>
<keyword evidence="17" id="KW-0548">Nucleotidyltransferase</keyword>
<comment type="catalytic activity">
    <reaction evidence="1 14">
        <text>adenosylcob(III)inamide + ATP = adenosylcob(III)inamide phosphate + ADP + H(+)</text>
        <dbReference type="Rhea" id="RHEA:15769"/>
        <dbReference type="ChEBI" id="CHEBI:2480"/>
        <dbReference type="ChEBI" id="CHEBI:15378"/>
        <dbReference type="ChEBI" id="CHEBI:30616"/>
        <dbReference type="ChEBI" id="CHEBI:58502"/>
        <dbReference type="ChEBI" id="CHEBI:456216"/>
        <dbReference type="EC" id="2.7.1.156"/>
    </reaction>
</comment>
<evidence type="ECO:0000256" key="9">
    <source>
        <dbReference type="ARBA" id="ARBA00022679"/>
    </source>
</evidence>
<accession>A0AAW6RNG7</accession>
<evidence type="ECO:0000256" key="1">
    <source>
        <dbReference type="ARBA" id="ARBA00000312"/>
    </source>
</evidence>
<reference evidence="17 18" key="1">
    <citation type="submission" date="2023-04" db="EMBL/GenBank/DDBJ databases">
        <title>Ottowia paracancer sp. nov., isolated from human stomach.</title>
        <authorList>
            <person name="Song Y."/>
        </authorList>
    </citation>
    <scope>NUCLEOTIDE SEQUENCE [LARGE SCALE GENOMIC DNA]</scope>
    <source>
        <strain evidence="17 18">10c7w1</strain>
    </source>
</reference>